<evidence type="ECO:0000313" key="9">
    <source>
        <dbReference type="EMBL" id="HJD27647.1"/>
    </source>
</evidence>
<evidence type="ECO:0000256" key="3">
    <source>
        <dbReference type="ARBA" id="ARBA00022448"/>
    </source>
</evidence>
<dbReference type="GO" id="GO:0005886">
    <property type="term" value="C:plasma membrane"/>
    <property type="evidence" value="ECO:0007669"/>
    <property type="project" value="UniProtKB-SubCell"/>
</dbReference>
<reference evidence="9" key="2">
    <citation type="submission" date="2021-04" db="EMBL/GenBank/DDBJ databases">
        <authorList>
            <person name="Gilroy R."/>
        </authorList>
    </citation>
    <scope>NUCLEOTIDE SEQUENCE</scope>
    <source>
        <strain evidence="9">ChiBcec6-4105</strain>
    </source>
</reference>
<protein>
    <submittedName>
        <fullName evidence="9">AEC family transporter</fullName>
    </submittedName>
</protein>
<sequence length="310" mass="34316">MNTFWILLEQIGLFVIYIIIGALLIKTKVFTEITIESISRFVLKLALPVMIFVNIAGGVDRRTLFQSAGILIYTCIFYIFTFLIGKGLSRLFHVKGDQGQVYHALAMFGNVGFMGIPIITSILPQNGMLYISIFTIIDQLVLWTVGVKLTTPSGEGKFDPRKLINPSTVAILLSMVFVIGRIPLPALLDTGLQKIGNTATPLAMIYLGGVFACIDIRRYIRSIEFYGIIFMKMILFPVIFYLLLGFFQTPEEIRLTMSLLGAMPAMSSVVMMAKASGSEGDYAMGGVFVTTLCSIVTIPAVCWILQKLLF</sequence>
<comment type="subcellular location">
    <subcellularLocation>
        <location evidence="1">Cell membrane</location>
        <topology evidence="1">Multi-pass membrane protein</topology>
    </subcellularLocation>
</comment>
<keyword evidence="3" id="KW-0813">Transport</keyword>
<keyword evidence="5 8" id="KW-0812">Transmembrane</keyword>
<feature type="transmembrane region" description="Helical" evidence="8">
    <location>
        <begin position="195"/>
        <end position="214"/>
    </location>
</feature>
<evidence type="ECO:0000256" key="1">
    <source>
        <dbReference type="ARBA" id="ARBA00004651"/>
    </source>
</evidence>
<dbReference type="GO" id="GO:0055085">
    <property type="term" value="P:transmembrane transport"/>
    <property type="evidence" value="ECO:0007669"/>
    <property type="project" value="InterPro"/>
</dbReference>
<name>A0A9D2QR22_9FIRM</name>
<keyword evidence="6 8" id="KW-1133">Transmembrane helix</keyword>
<comment type="similarity">
    <text evidence="2">Belongs to the auxin efflux carrier (TC 2.A.69) family.</text>
</comment>
<dbReference type="Proteomes" id="UP000823892">
    <property type="component" value="Unassembled WGS sequence"/>
</dbReference>
<keyword evidence="4" id="KW-1003">Cell membrane</keyword>
<feature type="transmembrane region" description="Helical" evidence="8">
    <location>
        <begin position="285"/>
        <end position="306"/>
    </location>
</feature>
<dbReference type="InterPro" id="IPR004776">
    <property type="entry name" value="Mem_transp_PIN-like"/>
</dbReference>
<evidence type="ECO:0000256" key="4">
    <source>
        <dbReference type="ARBA" id="ARBA00022475"/>
    </source>
</evidence>
<dbReference type="AlphaFoldDB" id="A0A9D2QR22"/>
<proteinExistence type="inferred from homology"/>
<gene>
    <name evidence="9" type="ORF">H9914_01405</name>
</gene>
<evidence type="ECO:0000313" key="10">
    <source>
        <dbReference type="Proteomes" id="UP000823892"/>
    </source>
</evidence>
<evidence type="ECO:0000256" key="5">
    <source>
        <dbReference type="ARBA" id="ARBA00022692"/>
    </source>
</evidence>
<evidence type="ECO:0000256" key="6">
    <source>
        <dbReference type="ARBA" id="ARBA00022989"/>
    </source>
</evidence>
<dbReference type="Pfam" id="PF03547">
    <property type="entry name" value="Mem_trans"/>
    <property type="match status" value="2"/>
</dbReference>
<dbReference type="InterPro" id="IPR038770">
    <property type="entry name" value="Na+/solute_symporter_sf"/>
</dbReference>
<reference evidence="9" key="1">
    <citation type="journal article" date="2021" name="PeerJ">
        <title>Extensive microbial diversity within the chicken gut microbiome revealed by metagenomics and culture.</title>
        <authorList>
            <person name="Gilroy R."/>
            <person name="Ravi A."/>
            <person name="Getino M."/>
            <person name="Pursley I."/>
            <person name="Horton D.L."/>
            <person name="Alikhan N.F."/>
            <person name="Baker D."/>
            <person name="Gharbi K."/>
            <person name="Hall N."/>
            <person name="Watson M."/>
            <person name="Adriaenssens E.M."/>
            <person name="Foster-Nyarko E."/>
            <person name="Jarju S."/>
            <person name="Secka A."/>
            <person name="Antonio M."/>
            <person name="Oren A."/>
            <person name="Chaudhuri R.R."/>
            <person name="La Ragione R."/>
            <person name="Hildebrand F."/>
            <person name="Pallen M.J."/>
        </authorList>
    </citation>
    <scope>NUCLEOTIDE SEQUENCE</scope>
    <source>
        <strain evidence="9">ChiBcec6-4105</strain>
    </source>
</reference>
<evidence type="ECO:0000256" key="2">
    <source>
        <dbReference type="ARBA" id="ARBA00010145"/>
    </source>
</evidence>
<feature type="transmembrane region" description="Helical" evidence="8">
    <location>
        <begin position="129"/>
        <end position="151"/>
    </location>
</feature>
<dbReference type="PANTHER" id="PTHR36838:SF1">
    <property type="entry name" value="SLR1864 PROTEIN"/>
    <property type="match status" value="1"/>
</dbReference>
<feature type="transmembrane region" description="Helical" evidence="8">
    <location>
        <begin position="101"/>
        <end position="123"/>
    </location>
</feature>
<comment type="caution">
    <text evidence="9">The sequence shown here is derived from an EMBL/GenBank/DDBJ whole genome shotgun (WGS) entry which is preliminary data.</text>
</comment>
<accession>A0A9D2QR22</accession>
<organism evidence="9 10">
    <name type="scientific">Candidatus Blautia avicola</name>
    <dbReference type="NCBI Taxonomy" id="2838483"/>
    <lineage>
        <taxon>Bacteria</taxon>
        <taxon>Bacillati</taxon>
        <taxon>Bacillota</taxon>
        <taxon>Clostridia</taxon>
        <taxon>Lachnospirales</taxon>
        <taxon>Lachnospiraceae</taxon>
        <taxon>Blautia</taxon>
    </lineage>
</organism>
<evidence type="ECO:0000256" key="8">
    <source>
        <dbReference type="SAM" id="Phobius"/>
    </source>
</evidence>
<feature type="transmembrane region" description="Helical" evidence="8">
    <location>
        <begin position="163"/>
        <end position="183"/>
    </location>
</feature>
<evidence type="ECO:0000256" key="7">
    <source>
        <dbReference type="ARBA" id="ARBA00023136"/>
    </source>
</evidence>
<dbReference type="Gene3D" id="1.20.1530.20">
    <property type="match status" value="1"/>
</dbReference>
<feature type="transmembrane region" description="Helical" evidence="8">
    <location>
        <begin position="37"/>
        <end position="56"/>
    </location>
</feature>
<feature type="transmembrane region" description="Helical" evidence="8">
    <location>
        <begin position="6"/>
        <end position="25"/>
    </location>
</feature>
<feature type="transmembrane region" description="Helical" evidence="8">
    <location>
        <begin position="226"/>
        <end position="247"/>
    </location>
</feature>
<dbReference type="PANTHER" id="PTHR36838">
    <property type="entry name" value="AUXIN EFFLUX CARRIER FAMILY PROTEIN"/>
    <property type="match status" value="1"/>
</dbReference>
<dbReference type="EMBL" id="DWUY01000028">
    <property type="protein sequence ID" value="HJD27647.1"/>
    <property type="molecule type" value="Genomic_DNA"/>
</dbReference>
<feature type="transmembrane region" description="Helical" evidence="8">
    <location>
        <begin position="68"/>
        <end position="89"/>
    </location>
</feature>
<keyword evidence="7 8" id="KW-0472">Membrane</keyword>